<evidence type="ECO:0000256" key="1">
    <source>
        <dbReference type="ARBA" id="ARBA00001526"/>
    </source>
</evidence>
<dbReference type="AlphaFoldDB" id="A0A4R3W0M4"/>
<reference evidence="10 11" key="1">
    <citation type="submission" date="2019-03" db="EMBL/GenBank/DDBJ databases">
        <title>Genomic Encyclopedia of Type Strains, Phase IV (KMG-IV): sequencing the most valuable type-strain genomes for metagenomic binning, comparative biology and taxonomic classification.</title>
        <authorList>
            <person name="Goeker M."/>
        </authorList>
    </citation>
    <scope>NUCLEOTIDE SEQUENCE [LARGE SCALE GENOMIC DNA]</scope>
    <source>
        <strain evidence="10 11">DSM 22362</strain>
    </source>
</reference>
<dbReference type="Gene3D" id="3.40.710.10">
    <property type="entry name" value="DD-peptidase/beta-lactamase superfamily"/>
    <property type="match status" value="1"/>
</dbReference>
<dbReference type="InterPro" id="IPR050515">
    <property type="entry name" value="Beta-lactam/transpept"/>
</dbReference>
<evidence type="ECO:0000256" key="8">
    <source>
        <dbReference type="RuleBase" id="RU361140"/>
    </source>
</evidence>
<protein>
    <recommendedName>
        <fullName evidence="3 8">Beta-lactamase</fullName>
        <ecNumber evidence="3 8">3.5.2.6</ecNumber>
    </recommendedName>
</protein>
<dbReference type="PANTHER" id="PTHR30627">
    <property type="entry name" value="PEPTIDOGLYCAN D,D-TRANSPEPTIDASE"/>
    <property type="match status" value="1"/>
</dbReference>
<evidence type="ECO:0000256" key="6">
    <source>
        <dbReference type="ARBA" id="ARBA00023251"/>
    </source>
</evidence>
<proteinExistence type="inferred from homology"/>
<dbReference type="GO" id="GO:0017001">
    <property type="term" value="P:antibiotic catabolic process"/>
    <property type="evidence" value="ECO:0007669"/>
    <property type="project" value="InterPro"/>
</dbReference>
<dbReference type="OrthoDB" id="9762883at2"/>
<comment type="similarity">
    <text evidence="2 8">Belongs to the class-D beta-lactamase family.</text>
</comment>
<dbReference type="GO" id="GO:0046677">
    <property type="term" value="P:response to antibiotic"/>
    <property type="evidence" value="ECO:0007669"/>
    <property type="project" value="UniProtKB-UniRule"/>
</dbReference>
<name>A0A4R3W0M4_9SPHI</name>
<evidence type="ECO:0000256" key="4">
    <source>
        <dbReference type="ARBA" id="ARBA00022729"/>
    </source>
</evidence>
<keyword evidence="4" id="KW-0732">Signal</keyword>
<evidence type="ECO:0000259" key="9">
    <source>
        <dbReference type="Pfam" id="PF00905"/>
    </source>
</evidence>
<evidence type="ECO:0000256" key="5">
    <source>
        <dbReference type="ARBA" id="ARBA00022801"/>
    </source>
</evidence>
<evidence type="ECO:0000313" key="10">
    <source>
        <dbReference type="EMBL" id="TCV20740.1"/>
    </source>
</evidence>
<sequence length="270" mass="31544">MRYFLPFILLLFLSCDFQGNNPVRNQDHKEKIEEILSQQSLKGTILIFDSKQNIYYSNDFAAAEKGYLPASTFKIPNSIIALETQVLKDENVVLKWDGQKRAFPSWEKDMTVREAFQASCLPCFQKVAKDIDAKRMKAYLNKLHYSNMDVHEGNIDNFWIQGKSRISPFEQIDFLQRFYTKKLPILNTTHDKMIRIFEKENTDSYRYFGKTGWSDENGINNGWFVGILDKKSTVYYFALNVEPIDQKDVSKFAAGRELVTREILKLLEIL</sequence>
<dbReference type="Pfam" id="PF00905">
    <property type="entry name" value="Transpeptidase"/>
    <property type="match status" value="1"/>
</dbReference>
<dbReference type="Proteomes" id="UP000295197">
    <property type="component" value="Unassembled WGS sequence"/>
</dbReference>
<accession>A0A4R3W0M4</accession>
<dbReference type="InterPro" id="IPR002137">
    <property type="entry name" value="Beta-lactam_class-D_AS"/>
</dbReference>
<keyword evidence="11" id="KW-1185">Reference proteome</keyword>
<organism evidence="10 11">
    <name type="scientific">Sphingobacterium alimentarium</name>
    <dbReference type="NCBI Taxonomy" id="797292"/>
    <lineage>
        <taxon>Bacteria</taxon>
        <taxon>Pseudomonadati</taxon>
        <taxon>Bacteroidota</taxon>
        <taxon>Sphingobacteriia</taxon>
        <taxon>Sphingobacteriales</taxon>
        <taxon>Sphingobacteriaceae</taxon>
        <taxon>Sphingobacterium</taxon>
    </lineage>
</organism>
<evidence type="ECO:0000313" key="11">
    <source>
        <dbReference type="Proteomes" id="UP000295197"/>
    </source>
</evidence>
<feature type="active site" description="Acyl-ester intermediate" evidence="7">
    <location>
        <position position="71"/>
    </location>
</feature>
<dbReference type="PROSITE" id="PS51257">
    <property type="entry name" value="PROKAR_LIPOPROTEIN"/>
    <property type="match status" value="1"/>
</dbReference>
<dbReference type="GO" id="GO:0008658">
    <property type="term" value="F:penicillin binding"/>
    <property type="evidence" value="ECO:0007669"/>
    <property type="project" value="InterPro"/>
</dbReference>
<evidence type="ECO:0000256" key="2">
    <source>
        <dbReference type="ARBA" id="ARBA00007898"/>
    </source>
</evidence>
<dbReference type="PROSITE" id="PS00337">
    <property type="entry name" value="BETA_LACTAMASE_D"/>
    <property type="match status" value="1"/>
</dbReference>
<dbReference type="PANTHER" id="PTHR30627:SF6">
    <property type="entry name" value="BETA-LACTAMASE YBXI-RELATED"/>
    <property type="match status" value="1"/>
</dbReference>
<dbReference type="SUPFAM" id="SSF56601">
    <property type="entry name" value="beta-lactamase/transpeptidase-like"/>
    <property type="match status" value="1"/>
</dbReference>
<evidence type="ECO:0000256" key="7">
    <source>
        <dbReference type="PIRSR" id="PIRSR602137-50"/>
    </source>
</evidence>
<evidence type="ECO:0000256" key="3">
    <source>
        <dbReference type="ARBA" id="ARBA00012865"/>
    </source>
</evidence>
<keyword evidence="6 8" id="KW-0046">Antibiotic resistance</keyword>
<dbReference type="EMBL" id="SMBZ01000001">
    <property type="protein sequence ID" value="TCV20740.1"/>
    <property type="molecule type" value="Genomic_DNA"/>
</dbReference>
<dbReference type="NCBIfam" id="NF012161">
    <property type="entry name" value="bla_class_D_main"/>
    <property type="match status" value="1"/>
</dbReference>
<comment type="catalytic activity">
    <reaction evidence="1 8">
        <text>a beta-lactam + H2O = a substituted beta-amino acid</text>
        <dbReference type="Rhea" id="RHEA:20401"/>
        <dbReference type="ChEBI" id="CHEBI:15377"/>
        <dbReference type="ChEBI" id="CHEBI:35627"/>
        <dbReference type="ChEBI" id="CHEBI:140347"/>
        <dbReference type="EC" id="3.5.2.6"/>
    </reaction>
</comment>
<dbReference type="InterPro" id="IPR001460">
    <property type="entry name" value="PCN-bd_Tpept"/>
</dbReference>
<dbReference type="GO" id="GO:0071555">
    <property type="term" value="P:cell wall organization"/>
    <property type="evidence" value="ECO:0007669"/>
    <property type="project" value="TreeGrafter"/>
</dbReference>
<dbReference type="RefSeq" id="WP_132775842.1">
    <property type="nucleotide sequence ID" value="NZ_SMBZ01000001.1"/>
</dbReference>
<feature type="domain" description="Penicillin-binding protein transpeptidase" evidence="9">
    <location>
        <begin position="57"/>
        <end position="245"/>
    </location>
</feature>
<gene>
    <name evidence="10" type="ORF">EDC17_100183</name>
</gene>
<dbReference type="EC" id="3.5.2.6" evidence="3 8"/>
<dbReference type="GO" id="GO:0008800">
    <property type="term" value="F:beta-lactamase activity"/>
    <property type="evidence" value="ECO:0007669"/>
    <property type="project" value="UniProtKB-UniRule"/>
</dbReference>
<dbReference type="InterPro" id="IPR012338">
    <property type="entry name" value="Beta-lactam/transpept-like"/>
</dbReference>
<comment type="caution">
    <text evidence="10">The sequence shown here is derived from an EMBL/GenBank/DDBJ whole genome shotgun (WGS) entry which is preliminary data.</text>
</comment>
<feature type="modified residue" description="N6-carboxylysine" evidence="7">
    <location>
        <position position="74"/>
    </location>
</feature>
<dbReference type="GO" id="GO:0005886">
    <property type="term" value="C:plasma membrane"/>
    <property type="evidence" value="ECO:0007669"/>
    <property type="project" value="TreeGrafter"/>
</dbReference>
<keyword evidence="5 8" id="KW-0378">Hydrolase</keyword>